<comment type="caution">
    <text evidence="2">The sequence shown here is derived from an EMBL/GenBank/DDBJ whole genome shotgun (WGS) entry which is preliminary data.</text>
</comment>
<keyword evidence="1" id="KW-0238">DNA-binding</keyword>
<protein>
    <submittedName>
        <fullName evidence="2">Transcriptional regulator</fullName>
    </submittedName>
</protein>
<dbReference type="InterPro" id="IPR036390">
    <property type="entry name" value="WH_DNA-bd_sf"/>
</dbReference>
<dbReference type="Gene3D" id="1.10.10.10">
    <property type="entry name" value="Winged helix-like DNA-binding domain superfamily/Winged helix DNA-binding domain"/>
    <property type="match status" value="1"/>
</dbReference>
<dbReference type="EMBL" id="MPON01000003">
    <property type="protein sequence ID" value="OKA38567.1"/>
    <property type="molecule type" value="Genomic_DNA"/>
</dbReference>
<dbReference type="GO" id="GO:0003677">
    <property type="term" value="F:DNA binding"/>
    <property type="evidence" value="ECO:0007669"/>
    <property type="project" value="UniProtKB-KW"/>
</dbReference>
<evidence type="ECO:0000256" key="1">
    <source>
        <dbReference type="ARBA" id="ARBA00023125"/>
    </source>
</evidence>
<sequence length="186" mass="21677">MDINELALYKLICDPKRQKILHHANKQPITVKKLAEKLNEKQSRLYYHVKKLEEAGILEVVDTKVIGNLTEKYYKAKQTAYTLSDQLQKEHSDEIINHTRHIIETGLKKIHLNMKKDDQDESGLISTAYKNQTEKQWRETCDNLIKCLRPAQEPIDSSPSSNKNPDQNKQHTYAYVVISYRIDEDA</sequence>
<organism evidence="2 3">
    <name type="scientific">Bacillus cereus</name>
    <dbReference type="NCBI Taxonomy" id="1396"/>
    <lineage>
        <taxon>Bacteria</taxon>
        <taxon>Bacillati</taxon>
        <taxon>Bacillota</taxon>
        <taxon>Bacilli</taxon>
        <taxon>Bacillales</taxon>
        <taxon>Bacillaceae</taxon>
        <taxon>Bacillus</taxon>
        <taxon>Bacillus cereus group</taxon>
    </lineage>
</organism>
<evidence type="ECO:0000313" key="2">
    <source>
        <dbReference type="EMBL" id="OKA38567.1"/>
    </source>
</evidence>
<proteinExistence type="predicted"/>
<dbReference type="CDD" id="cd00090">
    <property type="entry name" value="HTH_ARSR"/>
    <property type="match status" value="1"/>
</dbReference>
<accession>A0A1C3ZUZ5</accession>
<name>A0A1C3ZUZ5_BACCE</name>
<dbReference type="InterPro" id="IPR011991">
    <property type="entry name" value="ArsR-like_HTH"/>
</dbReference>
<evidence type="ECO:0000313" key="3">
    <source>
        <dbReference type="Proteomes" id="UP000186535"/>
    </source>
</evidence>
<dbReference type="Proteomes" id="UP000186535">
    <property type="component" value="Unassembled WGS sequence"/>
</dbReference>
<dbReference type="Pfam" id="PF12840">
    <property type="entry name" value="HTH_20"/>
    <property type="match status" value="1"/>
</dbReference>
<dbReference type="AlphaFoldDB" id="A0A1C3ZUZ5"/>
<dbReference type="SUPFAM" id="SSF46785">
    <property type="entry name" value="Winged helix' DNA-binding domain"/>
    <property type="match status" value="1"/>
</dbReference>
<gene>
    <name evidence="2" type="ORF">BJR07_14825</name>
</gene>
<dbReference type="RefSeq" id="WP_073517277.1">
    <property type="nucleotide sequence ID" value="NZ_MPOM01000010.1"/>
</dbReference>
<dbReference type="InterPro" id="IPR036388">
    <property type="entry name" value="WH-like_DNA-bd_sf"/>
</dbReference>
<reference evidence="2 3" key="1">
    <citation type="submission" date="2016-11" db="EMBL/GenBank/DDBJ databases">
        <title>Identification of Bacillus cereus isolated from egg-white.</title>
        <authorList>
            <person name="Soni A."/>
            <person name="Oey I."/>
            <person name="Silcock P."/>
            <person name="Bremer P."/>
        </authorList>
    </citation>
    <scope>NUCLEOTIDE SEQUENCE [LARGE SCALE GENOMIC DNA]</scope>
    <source>
        <strain evidence="2 3">NZAS03</strain>
    </source>
</reference>